<gene>
    <name evidence="3" type="ORF">C4D60_Mb06t12000</name>
</gene>
<reference evidence="3 4" key="1">
    <citation type="journal article" date="2019" name="Nat. Plants">
        <title>Genome sequencing of Musa balbisiana reveals subgenome evolution and function divergence in polyploid bananas.</title>
        <authorList>
            <person name="Yao X."/>
        </authorList>
    </citation>
    <scope>NUCLEOTIDE SEQUENCE [LARGE SCALE GENOMIC DNA]</scope>
    <source>
        <strain evidence="4">cv. DH-PKW</strain>
        <tissue evidence="3">Leaves</tissue>
    </source>
</reference>
<dbReference type="Proteomes" id="UP000317650">
    <property type="component" value="Chromosome 6"/>
</dbReference>
<dbReference type="EMBL" id="PYDT01000009">
    <property type="protein sequence ID" value="THU49671.1"/>
    <property type="molecule type" value="Genomic_DNA"/>
</dbReference>
<comment type="caution">
    <text evidence="3">The sequence shown here is derived from an EMBL/GenBank/DDBJ whole genome shotgun (WGS) entry which is preliminary data.</text>
</comment>
<dbReference type="AlphaFoldDB" id="A0A4S8IMK5"/>
<evidence type="ECO:0000313" key="3">
    <source>
        <dbReference type="EMBL" id="THU49671.1"/>
    </source>
</evidence>
<sequence>MAVAGLKLIVDFATLMAAADGIGVSTCWVARATINIQMYKHADGETRKQRRATTAAAAAGKGAVSSGKGSSEQRERRAAGGASGDRGSVCEQRQRRATTMAVFASSDSGEQ</sequence>
<evidence type="ECO:0000313" key="4">
    <source>
        <dbReference type="Proteomes" id="UP000317650"/>
    </source>
</evidence>
<keyword evidence="2" id="KW-0732">Signal</keyword>
<keyword evidence="4" id="KW-1185">Reference proteome</keyword>
<protein>
    <recommendedName>
        <fullName evidence="5">VAN3-binding protein-like auxin canalisation domain-containing protein</fullName>
    </recommendedName>
</protein>
<evidence type="ECO:0000256" key="1">
    <source>
        <dbReference type="SAM" id="MobiDB-lite"/>
    </source>
</evidence>
<evidence type="ECO:0008006" key="5">
    <source>
        <dbReference type="Google" id="ProtNLM"/>
    </source>
</evidence>
<feature type="signal peptide" evidence="2">
    <location>
        <begin position="1"/>
        <end position="21"/>
    </location>
</feature>
<feature type="chain" id="PRO_5020450607" description="VAN3-binding protein-like auxin canalisation domain-containing protein" evidence="2">
    <location>
        <begin position="22"/>
        <end position="111"/>
    </location>
</feature>
<accession>A0A4S8IMK5</accession>
<evidence type="ECO:0000256" key="2">
    <source>
        <dbReference type="SAM" id="SignalP"/>
    </source>
</evidence>
<organism evidence="3 4">
    <name type="scientific">Musa balbisiana</name>
    <name type="common">Banana</name>
    <dbReference type="NCBI Taxonomy" id="52838"/>
    <lineage>
        <taxon>Eukaryota</taxon>
        <taxon>Viridiplantae</taxon>
        <taxon>Streptophyta</taxon>
        <taxon>Embryophyta</taxon>
        <taxon>Tracheophyta</taxon>
        <taxon>Spermatophyta</taxon>
        <taxon>Magnoliopsida</taxon>
        <taxon>Liliopsida</taxon>
        <taxon>Zingiberales</taxon>
        <taxon>Musaceae</taxon>
        <taxon>Musa</taxon>
    </lineage>
</organism>
<proteinExistence type="predicted"/>
<feature type="region of interest" description="Disordered" evidence="1">
    <location>
        <begin position="44"/>
        <end position="111"/>
    </location>
</feature>
<name>A0A4S8IMK5_MUSBA</name>
<feature type="compositionally biased region" description="Low complexity" evidence="1">
    <location>
        <begin position="52"/>
        <end position="70"/>
    </location>
</feature>